<proteinExistence type="predicted"/>
<keyword evidence="2" id="KW-1185">Reference proteome</keyword>
<reference evidence="2" key="1">
    <citation type="journal article" date="2016" name="Environ. Microbiol.">
        <title>The complete genome of a viable archaeum isolated from 123-million-year-old rock salt.</title>
        <authorList>
            <person name="Jaakkola S.T."/>
            <person name="Pfeiffer F."/>
            <person name="Ravantti J.J."/>
            <person name="Guo Q."/>
            <person name="Liu Y."/>
            <person name="Chen X."/>
            <person name="Ma H."/>
            <person name="Yang C."/>
            <person name="Oksanen H.M."/>
            <person name="Bamford D.H."/>
        </authorList>
    </citation>
    <scope>NUCLEOTIDE SEQUENCE</scope>
    <source>
        <strain evidence="2">JI20-1</strain>
    </source>
</reference>
<dbReference type="Gene3D" id="2.30.110.10">
    <property type="entry name" value="Electron Transport, Fmn-binding Protein, Chain A"/>
    <property type="match status" value="1"/>
</dbReference>
<dbReference type="KEGG" id="hhb:Hhub_2445"/>
<dbReference type="STRING" id="1407499.HHUB_2445"/>
<evidence type="ECO:0000313" key="1">
    <source>
        <dbReference type="EMBL" id="CQH56861.1"/>
    </source>
</evidence>
<dbReference type="Pfam" id="PF12900">
    <property type="entry name" value="Pyridox_ox_2"/>
    <property type="match status" value="1"/>
</dbReference>
<dbReference type="InterPro" id="IPR024747">
    <property type="entry name" value="Pyridox_Oxase-rel"/>
</dbReference>
<protein>
    <submittedName>
        <fullName evidence="1">FMN-binding domain protein</fullName>
    </submittedName>
</protein>
<evidence type="ECO:0000313" key="2">
    <source>
        <dbReference type="Proteomes" id="UP000066737"/>
    </source>
</evidence>
<dbReference type="Proteomes" id="UP000066737">
    <property type="component" value="Chromosome I"/>
</dbReference>
<name>A0A0U5HU87_9EURY</name>
<dbReference type="InterPro" id="IPR012349">
    <property type="entry name" value="Split_barrel_FMN-bd"/>
</dbReference>
<dbReference type="RefSeq" id="WP_059056876.1">
    <property type="nucleotide sequence ID" value="NZ_CEML01000001.1"/>
</dbReference>
<dbReference type="EMBL" id="LN831302">
    <property type="protein sequence ID" value="CQH56861.1"/>
    <property type="molecule type" value="Genomic_DNA"/>
</dbReference>
<sequence>MEAPDTGERTLRGVAMDETERDEFLRQRGIGVLSLANENVAYGMPVSFGWDGDDLYFILLQFGEDSEKLDYAATTERATFSTYNFEDEHHWRSVVARGPLEEVSDDDTDDVTETMFENAQFASLFPHGEPITDQPRYRLVPEELTGQKGQGHDD</sequence>
<gene>
    <name evidence="1" type="ORF">HHUB_2445</name>
</gene>
<accession>A0A0U5HU87</accession>
<dbReference type="AlphaFoldDB" id="A0A0U5HU87"/>
<dbReference type="SUPFAM" id="SSF50475">
    <property type="entry name" value="FMN-binding split barrel"/>
    <property type="match status" value="1"/>
</dbReference>
<dbReference type="OrthoDB" id="288110at2157"/>
<organism evidence="1 2">
    <name type="scientific">Halobacterium hubeiense</name>
    <dbReference type="NCBI Taxonomy" id="1407499"/>
    <lineage>
        <taxon>Archaea</taxon>
        <taxon>Methanobacteriati</taxon>
        <taxon>Methanobacteriota</taxon>
        <taxon>Stenosarchaea group</taxon>
        <taxon>Halobacteria</taxon>
        <taxon>Halobacteriales</taxon>
        <taxon>Halobacteriaceae</taxon>
        <taxon>Halobacterium</taxon>
    </lineage>
</organism>
<dbReference type="GeneID" id="26659084"/>